<dbReference type="AlphaFoldDB" id="A0A9J6DDX9"/>
<accession>A0A9J6DDX9</accession>
<reference evidence="1" key="1">
    <citation type="journal article" date="2020" name="Cell">
        <title>Large-Scale Comparative Analyses of Tick Genomes Elucidate Their Genetic Diversity and Vector Capacities.</title>
        <authorList>
            <consortium name="Tick Genome and Microbiome Consortium (TIGMIC)"/>
            <person name="Jia N."/>
            <person name="Wang J."/>
            <person name="Shi W."/>
            <person name="Du L."/>
            <person name="Sun Y."/>
            <person name="Zhan W."/>
            <person name="Jiang J.F."/>
            <person name="Wang Q."/>
            <person name="Zhang B."/>
            <person name="Ji P."/>
            <person name="Bell-Sakyi L."/>
            <person name="Cui X.M."/>
            <person name="Yuan T.T."/>
            <person name="Jiang B.G."/>
            <person name="Yang W.F."/>
            <person name="Lam T.T."/>
            <person name="Chang Q.C."/>
            <person name="Ding S.J."/>
            <person name="Wang X.J."/>
            <person name="Zhu J.G."/>
            <person name="Ruan X.D."/>
            <person name="Zhao L."/>
            <person name="Wei J.T."/>
            <person name="Ye R.Z."/>
            <person name="Que T.C."/>
            <person name="Du C.H."/>
            <person name="Zhou Y.H."/>
            <person name="Cheng J.X."/>
            <person name="Dai P.F."/>
            <person name="Guo W.B."/>
            <person name="Han X.H."/>
            <person name="Huang E.J."/>
            <person name="Li L.F."/>
            <person name="Wei W."/>
            <person name="Gao Y.C."/>
            <person name="Liu J.Z."/>
            <person name="Shao H.Z."/>
            <person name="Wang X."/>
            <person name="Wang C.C."/>
            <person name="Yang T.C."/>
            <person name="Huo Q.B."/>
            <person name="Li W."/>
            <person name="Chen H.Y."/>
            <person name="Chen S.E."/>
            <person name="Zhou L.G."/>
            <person name="Ni X.B."/>
            <person name="Tian J.H."/>
            <person name="Sheng Y."/>
            <person name="Liu T."/>
            <person name="Pan Y.S."/>
            <person name="Xia L.Y."/>
            <person name="Li J."/>
            <person name="Zhao F."/>
            <person name="Cao W.C."/>
        </authorList>
    </citation>
    <scope>NUCLEOTIDE SEQUENCE</scope>
    <source>
        <strain evidence="1">Rmic-2018</strain>
    </source>
</reference>
<dbReference type="GO" id="GO:0009166">
    <property type="term" value="P:nucleotide catabolic process"/>
    <property type="evidence" value="ECO:0007669"/>
    <property type="project" value="InterPro"/>
</dbReference>
<dbReference type="Gene3D" id="3.90.780.10">
    <property type="entry name" value="5'-Nucleotidase, C-terminal domain"/>
    <property type="match status" value="1"/>
</dbReference>
<keyword evidence="2" id="KW-1185">Reference proteome</keyword>
<organism evidence="1 2">
    <name type="scientific">Rhipicephalus microplus</name>
    <name type="common">Cattle tick</name>
    <name type="synonym">Boophilus microplus</name>
    <dbReference type="NCBI Taxonomy" id="6941"/>
    <lineage>
        <taxon>Eukaryota</taxon>
        <taxon>Metazoa</taxon>
        <taxon>Ecdysozoa</taxon>
        <taxon>Arthropoda</taxon>
        <taxon>Chelicerata</taxon>
        <taxon>Arachnida</taxon>
        <taxon>Acari</taxon>
        <taxon>Parasitiformes</taxon>
        <taxon>Ixodida</taxon>
        <taxon>Ixodoidea</taxon>
        <taxon>Ixodidae</taxon>
        <taxon>Rhipicephalinae</taxon>
        <taxon>Rhipicephalus</taxon>
        <taxon>Boophilus</taxon>
    </lineage>
</organism>
<protein>
    <submittedName>
        <fullName evidence="1">Uncharacterized protein</fullName>
    </submittedName>
</protein>
<evidence type="ECO:0000313" key="2">
    <source>
        <dbReference type="Proteomes" id="UP000821866"/>
    </source>
</evidence>
<gene>
    <name evidence="1" type="ORF">HPB51_000981</name>
</gene>
<comment type="caution">
    <text evidence="1">The sequence shown here is derived from an EMBL/GenBank/DDBJ whole genome shotgun (WGS) entry which is preliminary data.</text>
</comment>
<dbReference type="EMBL" id="JABSTU010000009">
    <property type="protein sequence ID" value="KAH8020348.1"/>
    <property type="molecule type" value="Genomic_DNA"/>
</dbReference>
<dbReference type="InterPro" id="IPR036907">
    <property type="entry name" value="5'-Nucleotdase_C_sf"/>
</dbReference>
<reference evidence="1" key="2">
    <citation type="submission" date="2021-09" db="EMBL/GenBank/DDBJ databases">
        <authorList>
            <person name="Jia N."/>
            <person name="Wang J."/>
            <person name="Shi W."/>
            <person name="Du L."/>
            <person name="Sun Y."/>
            <person name="Zhan W."/>
            <person name="Jiang J."/>
            <person name="Wang Q."/>
            <person name="Zhang B."/>
            <person name="Ji P."/>
            <person name="Sakyi L.B."/>
            <person name="Cui X."/>
            <person name="Yuan T."/>
            <person name="Jiang B."/>
            <person name="Yang W."/>
            <person name="Lam T.T.-Y."/>
            <person name="Chang Q."/>
            <person name="Ding S."/>
            <person name="Wang X."/>
            <person name="Zhu J."/>
            <person name="Ruan X."/>
            <person name="Zhao L."/>
            <person name="Wei J."/>
            <person name="Que T."/>
            <person name="Du C."/>
            <person name="Cheng J."/>
            <person name="Dai P."/>
            <person name="Han X."/>
            <person name="Huang E."/>
            <person name="Gao Y."/>
            <person name="Liu J."/>
            <person name="Shao H."/>
            <person name="Ye R."/>
            <person name="Li L."/>
            <person name="Wei W."/>
            <person name="Wang X."/>
            <person name="Wang C."/>
            <person name="Huo Q."/>
            <person name="Li W."/>
            <person name="Guo W."/>
            <person name="Chen H."/>
            <person name="Chen S."/>
            <person name="Zhou L."/>
            <person name="Zhou L."/>
            <person name="Ni X."/>
            <person name="Tian J."/>
            <person name="Zhou Y."/>
            <person name="Sheng Y."/>
            <person name="Liu T."/>
            <person name="Pan Y."/>
            <person name="Xia L."/>
            <person name="Li J."/>
            <person name="Zhao F."/>
            <person name="Cao W."/>
        </authorList>
    </citation>
    <scope>NUCLEOTIDE SEQUENCE</scope>
    <source>
        <strain evidence="1">Rmic-2018</strain>
        <tissue evidence="1">Larvae</tissue>
    </source>
</reference>
<name>A0A9J6DDX9_RHIMP</name>
<dbReference type="SUPFAM" id="SSF55816">
    <property type="entry name" value="5'-nucleotidase (syn. UDP-sugar hydrolase), C-terminal domain"/>
    <property type="match status" value="1"/>
</dbReference>
<dbReference type="Proteomes" id="UP000821866">
    <property type="component" value="Chromosome 7"/>
</dbReference>
<sequence>MGHTGVIGFVDDRVYISKLAKSISSAREKADTDRNQVIGSTKVLLEGSRQKCRLEECSMGNLLTDALFNWYAGLLSQDDNLWGPVNGAILPARDIYASIDERLTHGAFSNFSHIFH</sequence>
<dbReference type="GO" id="GO:0016787">
    <property type="term" value="F:hydrolase activity"/>
    <property type="evidence" value="ECO:0007669"/>
    <property type="project" value="InterPro"/>
</dbReference>
<proteinExistence type="predicted"/>
<evidence type="ECO:0000313" key="1">
    <source>
        <dbReference type="EMBL" id="KAH8020348.1"/>
    </source>
</evidence>